<organism evidence="7 8">
    <name type="scientific">Lentinula boryana</name>
    <dbReference type="NCBI Taxonomy" id="40481"/>
    <lineage>
        <taxon>Eukaryota</taxon>
        <taxon>Fungi</taxon>
        <taxon>Dikarya</taxon>
        <taxon>Basidiomycota</taxon>
        <taxon>Agaricomycotina</taxon>
        <taxon>Agaricomycetes</taxon>
        <taxon>Agaricomycetidae</taxon>
        <taxon>Agaricales</taxon>
        <taxon>Marasmiineae</taxon>
        <taxon>Omphalotaceae</taxon>
        <taxon>Lentinula</taxon>
    </lineage>
</organism>
<dbReference type="Pfam" id="PF04968">
    <property type="entry name" value="CHORD"/>
    <property type="match status" value="2"/>
</dbReference>
<dbReference type="InterPro" id="IPR007051">
    <property type="entry name" value="CHORD_dom"/>
</dbReference>
<evidence type="ECO:0000256" key="3">
    <source>
        <dbReference type="ARBA" id="ARBA00022833"/>
    </source>
</evidence>
<evidence type="ECO:0000313" key="8">
    <source>
        <dbReference type="Proteomes" id="UP001163828"/>
    </source>
</evidence>
<dbReference type="Gene3D" id="4.10.1130.20">
    <property type="match status" value="2"/>
</dbReference>
<feature type="domain" description="CS" evidence="5">
    <location>
        <begin position="224"/>
        <end position="319"/>
    </location>
</feature>
<keyword evidence="3" id="KW-0862">Zinc</keyword>
<evidence type="ECO:0000259" key="5">
    <source>
        <dbReference type="PROSITE" id="PS51203"/>
    </source>
</evidence>
<feature type="region of interest" description="Disordered" evidence="4">
    <location>
        <begin position="68"/>
        <end position="112"/>
    </location>
</feature>
<dbReference type="PANTHER" id="PTHR46983:SF3">
    <property type="entry name" value="CHPADIPLOID STATE MAINTENANCE PROTEIN CHPA"/>
    <property type="match status" value="1"/>
</dbReference>
<dbReference type="InterPro" id="IPR008978">
    <property type="entry name" value="HSP20-like_chaperone"/>
</dbReference>
<dbReference type="CDD" id="cd06466">
    <property type="entry name" value="p23_CS_SGT1_like"/>
    <property type="match status" value="1"/>
</dbReference>
<evidence type="ECO:0000313" key="7">
    <source>
        <dbReference type="EMBL" id="KAJ4001484.1"/>
    </source>
</evidence>
<evidence type="ECO:0000259" key="6">
    <source>
        <dbReference type="PROSITE" id="PS51401"/>
    </source>
</evidence>
<feature type="compositionally biased region" description="Polar residues" evidence="4">
    <location>
        <begin position="102"/>
        <end position="112"/>
    </location>
</feature>
<dbReference type="PROSITE" id="PS51203">
    <property type="entry name" value="CS"/>
    <property type="match status" value="1"/>
</dbReference>
<dbReference type="EMBL" id="MU790509">
    <property type="protein sequence ID" value="KAJ4001484.1"/>
    <property type="molecule type" value="Genomic_DNA"/>
</dbReference>
<keyword evidence="1" id="KW-0479">Metal-binding</keyword>
<sequence>MPLCTRKGCGKDFSEESTESCFFHPGAPVFHEGLKSWSCCSDKNKPVLDFDEFMEIKASPVLSKGCVETDRHTNDIPEPESKAPATSTGEKEVPQKELHASAASSEPVLSSVDTIAVPAPPLRSPRVYEEEEDDLSVKITTGTPCRRNGCITTFISDEENRYGDGDGTHCNYHPAPPVFREGSKGYMCCKRRVLEFEEFLKIEGCKTGRHLFSPKVNPDKTEEFTTCRLDHYQTLDQVHVSIFAKQVDKDRSSVKFHEQSISIDLYLPGSKRFLKTIDLFGPIASEQSSVQYFGTKLKEPSQVEVHLKKQDTRSWTILEKPTHDLGNIALTFGVTGRTGTIGAKKSVLDVQNITRTQLP</sequence>
<feature type="domain" description="CHORD" evidence="6">
    <location>
        <begin position="145"/>
        <end position="210"/>
    </location>
</feature>
<protein>
    <submittedName>
        <fullName evidence="7">HSP20-like chaperone</fullName>
    </submittedName>
</protein>
<name>A0ABQ8QSF9_9AGAR</name>
<feature type="compositionally biased region" description="Basic and acidic residues" evidence="4">
    <location>
        <begin position="68"/>
        <end position="81"/>
    </location>
</feature>
<gene>
    <name evidence="7" type="ORF">F5050DRAFT_1899495</name>
</gene>
<dbReference type="SUPFAM" id="SSF49764">
    <property type="entry name" value="HSP20-like chaperones"/>
    <property type="match status" value="1"/>
</dbReference>
<dbReference type="PANTHER" id="PTHR46983">
    <property type="entry name" value="CYSTEINE AND HISTIDINE-RICH DOMAIN-CONTAINING PROTEIN 1"/>
    <property type="match status" value="1"/>
</dbReference>
<dbReference type="Gene3D" id="2.60.40.790">
    <property type="match status" value="1"/>
</dbReference>
<feature type="compositionally biased region" description="Basic and acidic residues" evidence="4">
    <location>
        <begin position="89"/>
        <end position="99"/>
    </location>
</feature>
<dbReference type="InterPro" id="IPR007052">
    <property type="entry name" value="CS_dom"/>
</dbReference>
<evidence type="ECO:0000256" key="4">
    <source>
        <dbReference type="SAM" id="MobiDB-lite"/>
    </source>
</evidence>
<dbReference type="PROSITE" id="PS51401">
    <property type="entry name" value="CHORD"/>
    <property type="match status" value="2"/>
</dbReference>
<comment type="caution">
    <text evidence="7">The sequence shown here is derived from an EMBL/GenBank/DDBJ whole genome shotgun (WGS) entry which is preliminary data.</text>
</comment>
<keyword evidence="2" id="KW-0677">Repeat</keyword>
<evidence type="ECO:0000256" key="1">
    <source>
        <dbReference type="ARBA" id="ARBA00022723"/>
    </source>
</evidence>
<accession>A0ABQ8QSF9</accession>
<reference evidence="7" key="1">
    <citation type="submission" date="2022-08" db="EMBL/GenBank/DDBJ databases">
        <authorList>
            <consortium name="DOE Joint Genome Institute"/>
            <person name="Min B."/>
            <person name="Riley R."/>
            <person name="Sierra-Patev S."/>
            <person name="Naranjo-Ortiz M."/>
            <person name="Looney B."/>
            <person name="Konkel Z."/>
            <person name="Slot J.C."/>
            <person name="Sakamoto Y."/>
            <person name="Steenwyk J.L."/>
            <person name="Rokas A."/>
            <person name="Carro J."/>
            <person name="Camarero S."/>
            <person name="Ferreira P."/>
            <person name="Molpeceres G."/>
            <person name="Ruiz-Duenas F.J."/>
            <person name="Serrano A."/>
            <person name="Henrissat B."/>
            <person name="Drula E."/>
            <person name="Hughes K.W."/>
            <person name="Mata J.L."/>
            <person name="Ishikawa N.K."/>
            <person name="Vargas-Isla R."/>
            <person name="Ushijima S."/>
            <person name="Smith C.A."/>
            <person name="Ahrendt S."/>
            <person name="Andreopoulos W."/>
            <person name="He G."/>
            <person name="Labutti K."/>
            <person name="Lipzen A."/>
            <person name="Ng V."/>
            <person name="Sandor L."/>
            <person name="Barry K."/>
            <person name="Martinez A.T."/>
            <person name="Xiao Y."/>
            <person name="Gibbons J.G."/>
            <person name="Terashima K."/>
            <person name="Hibbett D.S."/>
            <person name="Grigoriev I.V."/>
        </authorList>
    </citation>
    <scope>NUCLEOTIDE SEQUENCE</scope>
    <source>
        <strain evidence="7">TFB10827</strain>
    </source>
</reference>
<keyword evidence="8" id="KW-1185">Reference proteome</keyword>
<proteinExistence type="predicted"/>
<evidence type="ECO:0000256" key="2">
    <source>
        <dbReference type="ARBA" id="ARBA00022737"/>
    </source>
</evidence>
<dbReference type="Pfam" id="PF04969">
    <property type="entry name" value="CS"/>
    <property type="match status" value="1"/>
</dbReference>
<feature type="domain" description="CHORD" evidence="6">
    <location>
        <begin position="4"/>
        <end position="72"/>
    </location>
</feature>
<dbReference type="InterPro" id="IPR039790">
    <property type="entry name" value="CHRD1"/>
</dbReference>
<dbReference type="Proteomes" id="UP001163828">
    <property type="component" value="Unassembled WGS sequence"/>
</dbReference>